<gene>
    <name evidence="1" type="ORF">A2393_00580</name>
</gene>
<name>A0A1F8CX53_9BACT</name>
<protein>
    <submittedName>
        <fullName evidence="1">Uncharacterized protein</fullName>
    </submittedName>
</protein>
<dbReference type="AlphaFoldDB" id="A0A1F8CX53"/>
<proteinExistence type="predicted"/>
<dbReference type="Proteomes" id="UP000178937">
    <property type="component" value="Unassembled WGS sequence"/>
</dbReference>
<evidence type="ECO:0000313" key="2">
    <source>
        <dbReference type="Proteomes" id="UP000178937"/>
    </source>
</evidence>
<organism evidence="1 2">
    <name type="scientific">Candidatus Woesebacteria bacterium RIFOXYB1_FULL_41_13</name>
    <dbReference type="NCBI Taxonomy" id="1802540"/>
    <lineage>
        <taxon>Bacteria</taxon>
        <taxon>Candidatus Woeseibacteriota</taxon>
    </lineage>
</organism>
<accession>A0A1F8CX53</accession>
<evidence type="ECO:0000313" key="1">
    <source>
        <dbReference type="EMBL" id="OGM80927.1"/>
    </source>
</evidence>
<comment type="caution">
    <text evidence="1">The sequence shown here is derived from an EMBL/GenBank/DDBJ whole genome shotgun (WGS) entry which is preliminary data.</text>
</comment>
<dbReference type="EMBL" id="MGIA01000020">
    <property type="protein sequence ID" value="OGM80927.1"/>
    <property type="molecule type" value="Genomic_DNA"/>
</dbReference>
<sequence>MKFANSIKKSEGPTQALYKKFEKQNMSKRKFSLNFIRRCPSFVHFLGKQEMDMFVSCRSEKVTIILLGKSKGPGSIEGK</sequence>
<reference evidence="1 2" key="1">
    <citation type="journal article" date="2016" name="Nat. Commun.">
        <title>Thousands of microbial genomes shed light on interconnected biogeochemical processes in an aquifer system.</title>
        <authorList>
            <person name="Anantharaman K."/>
            <person name="Brown C.T."/>
            <person name="Hug L.A."/>
            <person name="Sharon I."/>
            <person name="Castelle C.J."/>
            <person name="Probst A.J."/>
            <person name="Thomas B.C."/>
            <person name="Singh A."/>
            <person name="Wilkins M.J."/>
            <person name="Karaoz U."/>
            <person name="Brodie E.L."/>
            <person name="Williams K.H."/>
            <person name="Hubbard S.S."/>
            <person name="Banfield J.F."/>
        </authorList>
    </citation>
    <scope>NUCLEOTIDE SEQUENCE [LARGE SCALE GENOMIC DNA]</scope>
</reference>